<keyword evidence="3" id="KW-1185">Reference proteome</keyword>
<sequence length="58" mass="5928">MKVAIVGAGAIGGYVGVKLSLAGEDVTCIVRGANLEAIRKNGMKLIMEDGTEHVASNV</sequence>
<comment type="caution">
    <text evidence="2">The sequence shown here is derived from an EMBL/GenBank/DDBJ whole genome shotgun (WGS) entry which is preliminary data.</text>
</comment>
<feature type="non-terminal residue" evidence="2">
    <location>
        <position position="58"/>
    </location>
</feature>
<dbReference type="InterPro" id="IPR013332">
    <property type="entry name" value="KPR_N"/>
</dbReference>
<gene>
    <name evidence="2" type="ORF">Q8A64_06895</name>
</gene>
<dbReference type="InterPro" id="IPR036291">
    <property type="entry name" value="NAD(P)-bd_dom_sf"/>
</dbReference>
<evidence type="ECO:0000313" key="3">
    <source>
        <dbReference type="Proteomes" id="UP001225596"/>
    </source>
</evidence>
<evidence type="ECO:0000313" key="2">
    <source>
        <dbReference type="EMBL" id="MDQ9170140.1"/>
    </source>
</evidence>
<dbReference type="Pfam" id="PF02558">
    <property type="entry name" value="ApbA"/>
    <property type="match status" value="1"/>
</dbReference>
<proteinExistence type="predicted"/>
<accession>A0ABU1BMB2</accession>
<feature type="domain" description="Ketopantoate reductase N-terminal" evidence="1">
    <location>
        <begin position="3"/>
        <end position="55"/>
    </location>
</feature>
<evidence type="ECO:0000259" key="1">
    <source>
        <dbReference type="Pfam" id="PF02558"/>
    </source>
</evidence>
<organism evidence="2 3">
    <name type="scientific">Keguizhuia sedimenti</name>
    <dbReference type="NCBI Taxonomy" id="3064264"/>
    <lineage>
        <taxon>Bacteria</taxon>
        <taxon>Pseudomonadati</taxon>
        <taxon>Pseudomonadota</taxon>
        <taxon>Betaproteobacteria</taxon>
        <taxon>Burkholderiales</taxon>
        <taxon>Oxalobacteraceae</taxon>
        <taxon>Keguizhuia</taxon>
    </lineage>
</organism>
<reference evidence="2 3" key="1">
    <citation type="submission" date="2023-08" db="EMBL/GenBank/DDBJ databases">
        <title>Oxalobacteraceae gen .nov., isolated from river sludge outside the plant.</title>
        <authorList>
            <person name="Zhao S.Y."/>
        </authorList>
    </citation>
    <scope>NUCLEOTIDE SEQUENCE [LARGE SCALE GENOMIC DNA]</scope>
    <source>
        <strain evidence="2 3">R-40</strain>
    </source>
</reference>
<dbReference type="Gene3D" id="3.40.50.720">
    <property type="entry name" value="NAD(P)-binding Rossmann-like Domain"/>
    <property type="match status" value="1"/>
</dbReference>
<dbReference type="Proteomes" id="UP001225596">
    <property type="component" value="Unassembled WGS sequence"/>
</dbReference>
<dbReference type="RefSeq" id="WP_338436425.1">
    <property type="nucleotide sequence ID" value="NZ_JAUYVH010000003.1"/>
</dbReference>
<dbReference type="EMBL" id="JAUYVH010000003">
    <property type="protein sequence ID" value="MDQ9170140.1"/>
    <property type="molecule type" value="Genomic_DNA"/>
</dbReference>
<protein>
    <submittedName>
        <fullName evidence="2">2-dehydropantoate 2-reductase N-terminal domain-containing protein</fullName>
    </submittedName>
</protein>
<name>A0ABU1BMB2_9BURK</name>
<dbReference type="SUPFAM" id="SSF51735">
    <property type="entry name" value="NAD(P)-binding Rossmann-fold domains"/>
    <property type="match status" value="1"/>
</dbReference>